<dbReference type="GeneID" id="26842369"/>
<dbReference type="InterPro" id="IPR011008">
    <property type="entry name" value="Dimeric_a/b-barrel"/>
</dbReference>
<sequence length="112" mass="12448">MSIEWNVIIYDKPGTDRTAVRPTHVANIPESVNKGIVTSVGAIYQDVEKTKFAGSAFHIIANSKDEIIEFLKKDIYYEKGIWDIDSVIAHPIGVACRLPKKMNGVTVDFANL</sequence>
<dbReference type="EMBL" id="LMYN01000197">
    <property type="protein sequence ID" value="KRZ98888.1"/>
    <property type="molecule type" value="Genomic_DNA"/>
</dbReference>
<evidence type="ECO:0000313" key="1">
    <source>
        <dbReference type="EMBL" id="KRZ98888.1"/>
    </source>
</evidence>
<dbReference type="OrthoDB" id="5519740at2759"/>
<dbReference type="Proteomes" id="UP000054251">
    <property type="component" value="Unassembled WGS sequence"/>
</dbReference>
<dbReference type="AlphaFoldDB" id="A0A0V1PRN3"/>
<dbReference type="Gene3D" id="3.30.70.1060">
    <property type="entry name" value="Dimeric alpha+beta barrel"/>
    <property type="match status" value="1"/>
</dbReference>
<proteinExistence type="predicted"/>
<accession>A0A0V1PRN3</accession>
<reference evidence="1 2" key="1">
    <citation type="submission" date="2015-11" db="EMBL/GenBank/DDBJ databases">
        <title>The genome of Debaryomyces fabryi.</title>
        <authorList>
            <person name="Tafer H."/>
            <person name="Lopandic K."/>
        </authorList>
    </citation>
    <scope>NUCLEOTIDE SEQUENCE [LARGE SCALE GENOMIC DNA]</scope>
    <source>
        <strain evidence="1 2">CBS 789</strain>
    </source>
</reference>
<evidence type="ECO:0008006" key="3">
    <source>
        <dbReference type="Google" id="ProtNLM"/>
    </source>
</evidence>
<protein>
    <recommendedName>
        <fullName evidence="3">YCII-related domain-containing protein</fullName>
    </recommendedName>
</protein>
<evidence type="ECO:0000313" key="2">
    <source>
        <dbReference type="Proteomes" id="UP000054251"/>
    </source>
</evidence>
<dbReference type="RefSeq" id="XP_015464991.1">
    <property type="nucleotide sequence ID" value="XM_015614189.1"/>
</dbReference>
<gene>
    <name evidence="1" type="ORF">AC631_05360</name>
</gene>
<name>A0A0V1PRN3_9ASCO</name>
<dbReference type="InterPro" id="IPR051807">
    <property type="entry name" value="Sec-metab_biosynth-assoc"/>
</dbReference>
<organism evidence="1 2">
    <name type="scientific">Debaryomyces fabryi</name>
    <dbReference type="NCBI Taxonomy" id="58627"/>
    <lineage>
        <taxon>Eukaryota</taxon>
        <taxon>Fungi</taxon>
        <taxon>Dikarya</taxon>
        <taxon>Ascomycota</taxon>
        <taxon>Saccharomycotina</taxon>
        <taxon>Pichiomycetes</taxon>
        <taxon>Debaryomycetaceae</taxon>
        <taxon>Debaryomyces</taxon>
    </lineage>
</organism>
<dbReference type="SUPFAM" id="SSF54909">
    <property type="entry name" value="Dimeric alpha+beta barrel"/>
    <property type="match status" value="1"/>
</dbReference>
<dbReference type="PANTHER" id="PTHR33606:SF3">
    <property type="entry name" value="PROTEIN YCII"/>
    <property type="match status" value="1"/>
</dbReference>
<dbReference type="PANTHER" id="PTHR33606">
    <property type="entry name" value="PROTEIN YCII"/>
    <property type="match status" value="1"/>
</dbReference>
<keyword evidence="2" id="KW-1185">Reference proteome</keyword>
<comment type="caution">
    <text evidence="1">The sequence shown here is derived from an EMBL/GenBank/DDBJ whole genome shotgun (WGS) entry which is preliminary data.</text>
</comment>